<evidence type="ECO:0000256" key="1">
    <source>
        <dbReference type="ARBA" id="ARBA00004434"/>
    </source>
</evidence>
<evidence type="ECO:0000256" key="10">
    <source>
        <dbReference type="PIRSR" id="PIRSR600223-1"/>
    </source>
</evidence>
<feature type="compositionally biased region" description="Low complexity" evidence="12">
    <location>
        <begin position="10"/>
        <end position="29"/>
    </location>
</feature>
<protein>
    <recommendedName>
        <fullName evidence="11">Mitochondrial inner membrane protease subunit</fullName>
        <ecNumber evidence="11">3.4.21.-</ecNumber>
    </recommendedName>
</protein>
<dbReference type="Gene3D" id="2.10.109.10">
    <property type="entry name" value="Umud Fragment, subunit A"/>
    <property type="match status" value="1"/>
</dbReference>
<sequence>MPPKPPLRAPRPSSLPKKSPSPTSTISQPAARRAIPKHSPNASNSHTGRPPPPPPPPPPLPKFSPTANQLIKAVATATGTIAILIFVRDHFISLDTVNGSSMAPTLSPSAHETGKRDWIFIMHSASAKDSVKRGDIVTFWKPHKPEEISVKRVVAVEGDIVYPHRGYALDASIVTSNDRFALGSDGLGVPDPDAIGGEEVEVGKVVVPKGHIWVEGDNWRKSYDSCDFGPVSLGLVDGRAKWVWRNWFGLMGVGDERKRVKGHWTRVVEGGALGVDVD</sequence>
<feature type="region of interest" description="Disordered" evidence="12">
    <location>
        <begin position="1"/>
        <end position="65"/>
    </location>
</feature>
<evidence type="ECO:0000256" key="2">
    <source>
        <dbReference type="ARBA" id="ARBA00007066"/>
    </source>
</evidence>
<dbReference type="InterPro" id="IPR037730">
    <property type="entry name" value="IMP2"/>
</dbReference>
<comment type="subcellular location">
    <subcellularLocation>
        <location evidence="1">Mitochondrion inner membrane</location>
        <topology evidence="1">Single-pass membrane protein</topology>
    </subcellularLocation>
</comment>
<evidence type="ECO:0000256" key="9">
    <source>
        <dbReference type="ARBA" id="ARBA00023136"/>
    </source>
</evidence>
<feature type="domain" description="Peptidase S26" evidence="13">
    <location>
        <begin position="73"/>
        <end position="244"/>
    </location>
</feature>
<name>A0A2V1DV41_9PLEO</name>
<evidence type="ECO:0000256" key="11">
    <source>
        <dbReference type="RuleBase" id="RU362041"/>
    </source>
</evidence>
<evidence type="ECO:0000313" key="14">
    <source>
        <dbReference type="EMBL" id="PVI01144.1"/>
    </source>
</evidence>
<keyword evidence="3 11" id="KW-0645">Protease</keyword>
<dbReference type="SUPFAM" id="SSF101447">
    <property type="entry name" value="Formin homology 2 domain (FH2 domain)"/>
    <property type="match status" value="1"/>
</dbReference>
<evidence type="ECO:0000256" key="4">
    <source>
        <dbReference type="ARBA" id="ARBA00022692"/>
    </source>
</evidence>
<keyword evidence="6 11" id="KW-0378">Hydrolase</keyword>
<feature type="active site" evidence="10">
    <location>
        <position position="151"/>
    </location>
</feature>
<organism evidence="14 15">
    <name type="scientific">Periconia macrospinosa</name>
    <dbReference type="NCBI Taxonomy" id="97972"/>
    <lineage>
        <taxon>Eukaryota</taxon>
        <taxon>Fungi</taxon>
        <taxon>Dikarya</taxon>
        <taxon>Ascomycota</taxon>
        <taxon>Pezizomycotina</taxon>
        <taxon>Dothideomycetes</taxon>
        <taxon>Pleosporomycetidae</taxon>
        <taxon>Pleosporales</taxon>
        <taxon>Massarineae</taxon>
        <taxon>Periconiaceae</taxon>
        <taxon>Periconia</taxon>
    </lineage>
</organism>
<dbReference type="Proteomes" id="UP000244855">
    <property type="component" value="Unassembled WGS sequence"/>
</dbReference>
<evidence type="ECO:0000313" key="15">
    <source>
        <dbReference type="Proteomes" id="UP000244855"/>
    </source>
</evidence>
<dbReference type="CDD" id="cd06530">
    <property type="entry name" value="S26_SPase_I"/>
    <property type="match status" value="1"/>
</dbReference>
<dbReference type="GO" id="GO:0042720">
    <property type="term" value="C:mitochondrial inner membrane peptidase complex"/>
    <property type="evidence" value="ECO:0007669"/>
    <property type="project" value="InterPro"/>
</dbReference>
<dbReference type="GO" id="GO:0006465">
    <property type="term" value="P:signal peptide processing"/>
    <property type="evidence" value="ECO:0007669"/>
    <property type="project" value="InterPro"/>
</dbReference>
<gene>
    <name evidence="14" type="ORF">DM02DRAFT_613886</name>
</gene>
<evidence type="ECO:0000256" key="6">
    <source>
        <dbReference type="ARBA" id="ARBA00022801"/>
    </source>
</evidence>
<evidence type="ECO:0000256" key="5">
    <source>
        <dbReference type="ARBA" id="ARBA00022792"/>
    </source>
</evidence>
<dbReference type="InterPro" id="IPR019533">
    <property type="entry name" value="Peptidase_S26"/>
</dbReference>
<dbReference type="InterPro" id="IPR000223">
    <property type="entry name" value="Pept_S26A_signal_pept_1"/>
</dbReference>
<evidence type="ECO:0000256" key="7">
    <source>
        <dbReference type="ARBA" id="ARBA00022989"/>
    </source>
</evidence>
<dbReference type="GO" id="GO:0004252">
    <property type="term" value="F:serine-type endopeptidase activity"/>
    <property type="evidence" value="ECO:0007669"/>
    <property type="project" value="InterPro"/>
</dbReference>
<dbReference type="PRINTS" id="PR00727">
    <property type="entry name" value="LEADERPTASE"/>
</dbReference>
<evidence type="ECO:0000256" key="12">
    <source>
        <dbReference type="SAM" id="MobiDB-lite"/>
    </source>
</evidence>
<evidence type="ECO:0000256" key="8">
    <source>
        <dbReference type="ARBA" id="ARBA00023128"/>
    </source>
</evidence>
<dbReference type="GO" id="GO:0006627">
    <property type="term" value="P:protein processing involved in protein targeting to mitochondrion"/>
    <property type="evidence" value="ECO:0007669"/>
    <property type="project" value="InterPro"/>
</dbReference>
<dbReference type="AlphaFoldDB" id="A0A2V1DV41"/>
<dbReference type="PANTHER" id="PTHR46041:SF2">
    <property type="entry name" value="MITOCHONDRIAL INNER MEMBRANE PROTEASE SUBUNIT 2"/>
    <property type="match status" value="1"/>
</dbReference>
<keyword evidence="5 11" id="KW-0999">Mitochondrion inner membrane</keyword>
<proteinExistence type="inferred from homology"/>
<keyword evidence="7" id="KW-1133">Transmembrane helix</keyword>
<keyword evidence="15" id="KW-1185">Reference proteome</keyword>
<dbReference type="EMBL" id="KZ805362">
    <property type="protein sequence ID" value="PVI01144.1"/>
    <property type="molecule type" value="Genomic_DNA"/>
</dbReference>
<feature type="active site" evidence="10">
    <location>
        <position position="101"/>
    </location>
</feature>
<keyword evidence="8 11" id="KW-0496">Mitochondrion</keyword>
<dbReference type="OrthoDB" id="9996127at2759"/>
<dbReference type="EC" id="3.4.21.-" evidence="11"/>
<keyword evidence="9" id="KW-0472">Membrane</keyword>
<dbReference type="NCBIfam" id="TIGR02227">
    <property type="entry name" value="sigpep_I_bact"/>
    <property type="match status" value="1"/>
</dbReference>
<accession>A0A2V1DV41</accession>
<dbReference type="PANTHER" id="PTHR46041">
    <property type="entry name" value="MITOCHONDRIAL INNER MEMBRANE PROTEASE SUBUNIT 2"/>
    <property type="match status" value="1"/>
</dbReference>
<dbReference type="Pfam" id="PF10502">
    <property type="entry name" value="Peptidase_S26"/>
    <property type="match status" value="1"/>
</dbReference>
<feature type="compositionally biased region" description="Pro residues" evidence="12">
    <location>
        <begin position="49"/>
        <end position="62"/>
    </location>
</feature>
<dbReference type="SUPFAM" id="SSF51306">
    <property type="entry name" value="LexA/Signal peptidase"/>
    <property type="match status" value="1"/>
</dbReference>
<keyword evidence="4" id="KW-0812">Transmembrane</keyword>
<dbReference type="STRING" id="97972.A0A2V1DV41"/>
<dbReference type="InterPro" id="IPR036286">
    <property type="entry name" value="LexA/Signal_pep-like_sf"/>
</dbReference>
<evidence type="ECO:0000256" key="3">
    <source>
        <dbReference type="ARBA" id="ARBA00022670"/>
    </source>
</evidence>
<comment type="similarity">
    <text evidence="2">Belongs to the peptidase S26 family. IMP2 subfamily.</text>
</comment>
<evidence type="ECO:0000259" key="13">
    <source>
        <dbReference type="Pfam" id="PF10502"/>
    </source>
</evidence>
<reference evidence="14 15" key="1">
    <citation type="journal article" date="2018" name="Sci. Rep.">
        <title>Comparative genomics provides insights into the lifestyle and reveals functional heterogeneity of dark septate endophytic fungi.</title>
        <authorList>
            <person name="Knapp D.G."/>
            <person name="Nemeth J.B."/>
            <person name="Barry K."/>
            <person name="Hainaut M."/>
            <person name="Henrissat B."/>
            <person name="Johnson J."/>
            <person name="Kuo A."/>
            <person name="Lim J.H.P."/>
            <person name="Lipzen A."/>
            <person name="Nolan M."/>
            <person name="Ohm R.A."/>
            <person name="Tamas L."/>
            <person name="Grigoriev I.V."/>
            <person name="Spatafora J.W."/>
            <person name="Nagy L.G."/>
            <person name="Kovacs G.M."/>
        </authorList>
    </citation>
    <scope>NUCLEOTIDE SEQUENCE [LARGE SCALE GENOMIC DNA]</scope>
    <source>
        <strain evidence="14 15">DSE2036</strain>
    </source>
</reference>